<feature type="transmembrane region" description="Helical" evidence="1">
    <location>
        <begin position="15"/>
        <end position="33"/>
    </location>
</feature>
<dbReference type="EMBL" id="CP036287">
    <property type="protein sequence ID" value="QDU68115.1"/>
    <property type="molecule type" value="Genomic_DNA"/>
</dbReference>
<keyword evidence="1" id="KW-1133">Transmembrane helix</keyword>
<keyword evidence="3" id="KW-1185">Reference proteome</keyword>
<dbReference type="Pfam" id="PF09997">
    <property type="entry name" value="DUF2238"/>
    <property type="match status" value="1"/>
</dbReference>
<evidence type="ECO:0000313" key="2">
    <source>
        <dbReference type="EMBL" id="QDU68115.1"/>
    </source>
</evidence>
<protein>
    <recommendedName>
        <fullName evidence="4">DUF2238 domain-containing protein</fullName>
    </recommendedName>
</protein>
<feature type="transmembrane region" description="Helical" evidence="1">
    <location>
        <begin position="39"/>
        <end position="56"/>
    </location>
</feature>
<gene>
    <name evidence="2" type="ORF">Pla133_32090</name>
</gene>
<proteinExistence type="predicted"/>
<feature type="transmembrane region" description="Helical" evidence="1">
    <location>
        <begin position="181"/>
        <end position="200"/>
    </location>
</feature>
<dbReference type="InterPro" id="IPR014509">
    <property type="entry name" value="YjdF-like"/>
</dbReference>
<keyword evidence="1" id="KW-0812">Transmembrane</keyword>
<evidence type="ECO:0008006" key="4">
    <source>
        <dbReference type="Google" id="ProtNLM"/>
    </source>
</evidence>
<evidence type="ECO:0000256" key="1">
    <source>
        <dbReference type="SAM" id="Phobius"/>
    </source>
</evidence>
<dbReference type="AlphaFoldDB" id="A0A518BMB3"/>
<feature type="transmembrane region" description="Helical" evidence="1">
    <location>
        <begin position="142"/>
        <end position="169"/>
    </location>
</feature>
<accession>A0A518BMB3</accession>
<sequence length="211" mass="22123">MAAAPTHPLTTSDRAALAVAAGYVLIAAPYAWMRDNSEFLMYVAVLVVIGAGVLALHRRVGLHPGAVWGLVAWGAMHLGGGLLRLADLGLADGGDEVLYGLWLVPGLLRYDQLVHALGFGLCTWLCWQGLRARLADPRPSFGLLLLCALGGMGLGAANEIVEFMAVLALPETGVGGYENTAWDLVFNFIGASVAGVAIGWRSKTARPSSAD</sequence>
<evidence type="ECO:0000313" key="3">
    <source>
        <dbReference type="Proteomes" id="UP000316921"/>
    </source>
</evidence>
<name>A0A518BMB3_9BACT</name>
<keyword evidence="1" id="KW-0472">Membrane</keyword>
<dbReference type="KEGG" id="pbap:Pla133_32090"/>
<dbReference type="Proteomes" id="UP000316921">
    <property type="component" value="Chromosome"/>
</dbReference>
<organism evidence="2 3">
    <name type="scientific">Engelhardtia mirabilis</name>
    <dbReference type="NCBI Taxonomy" id="2528011"/>
    <lineage>
        <taxon>Bacteria</taxon>
        <taxon>Pseudomonadati</taxon>
        <taxon>Planctomycetota</taxon>
        <taxon>Planctomycetia</taxon>
        <taxon>Planctomycetia incertae sedis</taxon>
        <taxon>Engelhardtia</taxon>
    </lineage>
</organism>
<feature type="transmembrane region" description="Helical" evidence="1">
    <location>
        <begin position="68"/>
        <end position="86"/>
    </location>
</feature>
<reference evidence="2 3" key="1">
    <citation type="submission" date="2019-02" db="EMBL/GenBank/DDBJ databases">
        <title>Deep-cultivation of Planctomycetes and their phenomic and genomic characterization uncovers novel biology.</title>
        <authorList>
            <person name="Wiegand S."/>
            <person name="Jogler M."/>
            <person name="Boedeker C."/>
            <person name="Pinto D."/>
            <person name="Vollmers J."/>
            <person name="Rivas-Marin E."/>
            <person name="Kohn T."/>
            <person name="Peeters S.H."/>
            <person name="Heuer A."/>
            <person name="Rast P."/>
            <person name="Oberbeckmann S."/>
            <person name="Bunk B."/>
            <person name="Jeske O."/>
            <person name="Meyerdierks A."/>
            <person name="Storesund J.E."/>
            <person name="Kallscheuer N."/>
            <person name="Luecker S."/>
            <person name="Lage O.M."/>
            <person name="Pohl T."/>
            <person name="Merkel B.J."/>
            <person name="Hornburger P."/>
            <person name="Mueller R.-W."/>
            <person name="Bruemmer F."/>
            <person name="Labrenz M."/>
            <person name="Spormann A.M."/>
            <person name="Op den Camp H."/>
            <person name="Overmann J."/>
            <person name="Amann R."/>
            <person name="Jetten M.S.M."/>
            <person name="Mascher T."/>
            <person name="Medema M.H."/>
            <person name="Devos D.P."/>
            <person name="Kaster A.-K."/>
            <person name="Ovreas L."/>
            <person name="Rohde M."/>
            <person name="Galperin M.Y."/>
            <person name="Jogler C."/>
        </authorList>
    </citation>
    <scope>NUCLEOTIDE SEQUENCE [LARGE SCALE GENOMIC DNA]</scope>
    <source>
        <strain evidence="2 3">Pla133</strain>
    </source>
</reference>
<dbReference type="RefSeq" id="WP_145066853.1">
    <property type="nucleotide sequence ID" value="NZ_CP036296.1"/>
</dbReference>